<name>R0FCQ9_9BRAS</name>
<dbReference type="PANTHER" id="PTHR33414">
    <property type="entry name" value="PROTEIN PLASTID MOVEMENT IMPAIRED 1-RELATED 1"/>
    <property type="match status" value="1"/>
</dbReference>
<organism evidence="2 3">
    <name type="scientific">Capsella rubella</name>
    <dbReference type="NCBI Taxonomy" id="81985"/>
    <lineage>
        <taxon>Eukaryota</taxon>
        <taxon>Viridiplantae</taxon>
        <taxon>Streptophyta</taxon>
        <taxon>Embryophyta</taxon>
        <taxon>Tracheophyta</taxon>
        <taxon>Spermatophyta</taxon>
        <taxon>Magnoliopsida</taxon>
        <taxon>eudicotyledons</taxon>
        <taxon>Gunneridae</taxon>
        <taxon>Pentapetalae</taxon>
        <taxon>rosids</taxon>
        <taxon>malvids</taxon>
        <taxon>Brassicales</taxon>
        <taxon>Brassicaceae</taxon>
        <taxon>Camelineae</taxon>
        <taxon>Capsella</taxon>
    </lineage>
</organism>
<dbReference type="AlphaFoldDB" id="R0FCQ9"/>
<protein>
    <recommendedName>
        <fullName evidence="1">C2 NT-type domain-containing protein</fullName>
    </recommendedName>
</protein>
<dbReference type="PANTHER" id="PTHR33414:SF10">
    <property type="entry name" value="PROTEIN PLASTID MOVEMENT IMPAIRED 1-RELATED 2"/>
    <property type="match status" value="1"/>
</dbReference>
<evidence type="ECO:0000259" key="1">
    <source>
        <dbReference type="PROSITE" id="PS51840"/>
    </source>
</evidence>
<feature type="domain" description="C2 NT-type" evidence="1">
    <location>
        <begin position="74"/>
        <end position="223"/>
    </location>
</feature>
<dbReference type="Pfam" id="PF10358">
    <property type="entry name" value="NT-C2"/>
    <property type="match status" value="1"/>
</dbReference>
<reference evidence="3" key="1">
    <citation type="journal article" date="2013" name="Nat. Genet.">
        <title>The Capsella rubella genome and the genomic consequences of rapid mating system evolution.</title>
        <authorList>
            <person name="Slotte T."/>
            <person name="Hazzouri K.M."/>
            <person name="Agren J.A."/>
            <person name="Koenig D."/>
            <person name="Maumus F."/>
            <person name="Guo Y.L."/>
            <person name="Steige K."/>
            <person name="Platts A.E."/>
            <person name="Escobar J.S."/>
            <person name="Newman L.K."/>
            <person name="Wang W."/>
            <person name="Mandakova T."/>
            <person name="Vello E."/>
            <person name="Smith L.M."/>
            <person name="Henz S.R."/>
            <person name="Steffen J."/>
            <person name="Takuno S."/>
            <person name="Brandvain Y."/>
            <person name="Coop G."/>
            <person name="Andolfatto P."/>
            <person name="Hu T.T."/>
            <person name="Blanchette M."/>
            <person name="Clark R.M."/>
            <person name="Quesneville H."/>
            <person name="Nordborg M."/>
            <person name="Gaut B.S."/>
            <person name="Lysak M.A."/>
            <person name="Jenkins J."/>
            <person name="Grimwood J."/>
            <person name="Chapman J."/>
            <person name="Prochnik S."/>
            <person name="Shu S."/>
            <person name="Rokhsar D."/>
            <person name="Schmutz J."/>
            <person name="Weigel D."/>
            <person name="Wright S.I."/>
        </authorList>
    </citation>
    <scope>NUCLEOTIDE SEQUENCE [LARGE SCALE GENOMIC DNA]</scope>
    <source>
        <strain evidence="3">cv. Monte Gargano</strain>
    </source>
</reference>
<dbReference type="InterPro" id="IPR019448">
    <property type="entry name" value="NT-C2"/>
</dbReference>
<dbReference type="InterPro" id="IPR048972">
    <property type="entry name" value="PMI1_PMIR1-2_C"/>
</dbReference>
<dbReference type="Proteomes" id="UP000029121">
    <property type="component" value="Unassembled WGS sequence"/>
</dbReference>
<sequence>MSVNDREDSSNGQLLRDIKEVSKALYLNKGPERSVLSPVRSKSVSRTTEIGLVSSNKKKKSMVPWDWKRPLKAIAHFGQRRFDVCFLLHVHSVEGLPLNMDGTKLVVQWKRKDEVIMSTQSSKVLQGTSEFEETLMHRCSVYGSKHGPHRSAKYQVKLFLVYVSPVDAPWIVLGKHWVDLTRILPLSLEELEGTRKSRKWNTSFKLSGLAESAVLNLSFDYSVVTSSVCDSTSGNAMLKRVGSVPSMDHRSSPHDDGKVFNQVSPSLSLDLSESIDLLYEKFGEQNPQRSTIQYEHRGETEADIDLETDTQVKDTDFTLTDQGVEMFQQETSRLEETTDPNMESSGIEIIDIREILKDEDESCFEESPSIDQLSVAELKSGPRNVLSKHSFDEAPKSASSSQVTCESFKIKSSTGMEDSTENNLFLEVKSSYKAAKISTKSLSLDDITESVANDFLKMLELEECSYVYTTDSEPTSPRGSLLRQFEKEALASGNFLLNLDGEAEYESDIDEESNDFSFPAAFVVGENKREGKSQLLIDRSKAKVLEDLKTETLLRDWDLDDDKSENSLGVCSDGFGSPIELPDDEGLGFLPLGDNIGPSAWKKGGGSIRSMNPLLFRKCKDNESHLIMQVSVPLVLVSDLGSDILEILQSLAASGIEGLCSEVNALMPLEDIMGKTIHEIVDDARIERIGHECSDKSKGAVVKKLSGQLDLIPSNEESGGVGSNICPSYVPLEDITSLAIDGIYLLAVEGLKIQCSMSDQDPPSGIAPKPMDQSDALELMSFSSTLDEWLRLDHGMLDTNEKTSEQMRNKILVHHANQDQAFREKGHTLRNKLTLALQVLLRDPFRNNEPVGASMLALIQVERSLDSSNPSVCSLAQEVGNMESVGYDLQLWRITNIGLAGLKTEPGVDHPWCTKTQQQAGFRWLIASGTDKIIKCQALESKAIIVSNPQATSKGLDTLWSITYDGYHQEGDLSSSDGSVPFTRNSDVIISNEITERL</sequence>
<dbReference type="InterPro" id="IPR039614">
    <property type="entry name" value="PMI1-like"/>
</dbReference>
<dbReference type="PROSITE" id="PS51840">
    <property type="entry name" value="C2_NT"/>
    <property type="match status" value="1"/>
</dbReference>
<proteinExistence type="predicted"/>
<dbReference type="eggNOG" id="ENOG502RCB9">
    <property type="taxonomic scope" value="Eukaryota"/>
</dbReference>
<dbReference type="OrthoDB" id="2019483at2759"/>
<dbReference type="STRING" id="81985.R0FCQ9"/>
<evidence type="ECO:0000313" key="3">
    <source>
        <dbReference type="Proteomes" id="UP000029121"/>
    </source>
</evidence>
<dbReference type="KEGG" id="crb:17882082"/>
<accession>R0FCQ9</accession>
<keyword evidence="3" id="KW-1185">Reference proteome</keyword>
<dbReference type="Pfam" id="PF21745">
    <property type="entry name" value="PMI1_PMIR1-2_C"/>
    <property type="match status" value="1"/>
</dbReference>
<gene>
    <name evidence="2" type="ORF">CARUB_v10000135mg</name>
</gene>
<dbReference type="EMBL" id="KB870810">
    <property type="protein sequence ID" value="EOA19887.1"/>
    <property type="molecule type" value="Genomic_DNA"/>
</dbReference>
<evidence type="ECO:0000313" key="2">
    <source>
        <dbReference type="EMBL" id="EOA19887.1"/>
    </source>
</evidence>